<dbReference type="PANTHER" id="PTHR48228:SF4">
    <property type="entry name" value="BLR3030 PROTEIN"/>
    <property type="match status" value="1"/>
</dbReference>
<dbReference type="InterPro" id="IPR044855">
    <property type="entry name" value="CoA-Trfase_III_dom3_sf"/>
</dbReference>
<dbReference type="InterPro" id="IPR023606">
    <property type="entry name" value="CoA-Trfase_III_dom_1_sf"/>
</dbReference>
<evidence type="ECO:0000313" key="2">
    <source>
        <dbReference type="Proteomes" id="UP000076852"/>
    </source>
</evidence>
<dbReference type="InterPro" id="IPR003673">
    <property type="entry name" value="CoA-Trfase_fam_III"/>
</dbReference>
<dbReference type="AlphaFoldDB" id="A0A160FRB1"/>
<evidence type="ECO:0008006" key="3">
    <source>
        <dbReference type="Google" id="ProtNLM"/>
    </source>
</evidence>
<evidence type="ECO:0000313" key="1">
    <source>
        <dbReference type="EMBL" id="ANB75274.1"/>
    </source>
</evidence>
<dbReference type="EMBL" id="CP014579">
    <property type="protein sequence ID" value="ANB75274.1"/>
    <property type="molecule type" value="Genomic_DNA"/>
</dbReference>
<reference evidence="1 2" key="1">
    <citation type="journal article" date="2016" name="Gene">
        <title>PacBio SMRT assembly of a complex multi-replicon genome reveals chlorocatechol degradative operon in a region of genome plasticity.</title>
        <authorList>
            <person name="Ricker N."/>
            <person name="Shen S.Y."/>
            <person name="Goordial J."/>
            <person name="Jin S."/>
            <person name="Fulthorpe R.R."/>
        </authorList>
    </citation>
    <scope>NUCLEOTIDE SEQUENCE [LARGE SCALE GENOMIC DNA]</scope>
    <source>
        <strain evidence="1 2">OLGA172</strain>
    </source>
</reference>
<dbReference type="KEGG" id="buz:AYM40_23040"/>
<name>A0A160FRB1_9BURK</name>
<dbReference type="GO" id="GO:0003824">
    <property type="term" value="F:catalytic activity"/>
    <property type="evidence" value="ECO:0007669"/>
    <property type="project" value="InterPro"/>
</dbReference>
<dbReference type="Pfam" id="PF02515">
    <property type="entry name" value="CoA_transf_3"/>
    <property type="match status" value="2"/>
</dbReference>
<protein>
    <recommendedName>
        <fullName evidence="3">Carnitine dehydratase</fullName>
    </recommendedName>
</protein>
<dbReference type="STRING" id="1804984.AYM40_23040"/>
<sequence>MSLLPLSGISVVECSTGMAGRLAGLLLADQGATVIVCREGGEPAPLDAYLDRGKHIHAGAEPACSAGADVVIRDGTDNGERIHEQIRLAITAVLPGETAYPFPDEVGDDILKAVSGFYTDLAMTRSLLGDNVLYTPVPLCSVYAGVLGATAVGAALMDRLRSDTGRDIVISRLAAGLSSVGALALEVGGIPEHLKTGPIISLPPELAAHVGKARADKAYFEWLKRQMNPLFACYPAADDRQVMFLSVIHRDYARRLLETLGIWEDMQALGVVDLPIYDSSNAEYADHNIAVAQNLRLPLRAKLAELIAAAVARKPAEEWERILGEANIPCAMVRDFDEWRASDHARQSGIVETVGGCDWPQLGRAVRLASAKPYPALHIGTTGKTSLPASQSATAKEAAKLAAPLAGMRVVDLANVIAGPACGRMLAELGAEVIKVDSTQPEHAPAVTVVWPGELSQGKRSILLNLRQEDGREILRRLVAQADLVVFNKLDPVMKRLGLDRAGLARLNPDAIAVQLSAFKGERPGSHDDYPGYDPLLQAATGIMTRFGSSDAPELHGLASCVDYLTGYIAAFGAIVALFARERRPERGGDWVDTSLASAASFIQASFQVTPAPVGTANCLRKVKDGWICVEPADADIPGISELTVPEALTAAKSAGIIAAPVQSIAELKARHRENPSADVAFKTSSGDLPAFNLRQTWFHFDGSPLPELAAAPAPGANAQEILQELGYGAADIEKMMSVGTVGQVLWGSPSELKAVE</sequence>
<dbReference type="PANTHER" id="PTHR48228">
    <property type="entry name" value="SUCCINYL-COA--D-CITRAMALATE COA-TRANSFERASE"/>
    <property type="match status" value="1"/>
</dbReference>
<dbReference type="Gene3D" id="3.40.50.10540">
    <property type="entry name" value="Crotonobetainyl-coa:carnitine coa-transferase, domain 1"/>
    <property type="match status" value="4"/>
</dbReference>
<dbReference type="Gene3D" id="3.30.1540.10">
    <property type="entry name" value="formyl-coa transferase, domain 3"/>
    <property type="match status" value="2"/>
</dbReference>
<gene>
    <name evidence="1" type="ORF">AYM40_23040</name>
</gene>
<organism evidence="1 2">
    <name type="scientific">Paraburkholderia phytofirmans OLGA172</name>
    <dbReference type="NCBI Taxonomy" id="1417228"/>
    <lineage>
        <taxon>Bacteria</taxon>
        <taxon>Pseudomonadati</taxon>
        <taxon>Pseudomonadota</taxon>
        <taxon>Betaproteobacteria</taxon>
        <taxon>Burkholderiales</taxon>
        <taxon>Burkholderiaceae</taxon>
        <taxon>Paraburkholderia</taxon>
    </lineage>
</organism>
<proteinExistence type="predicted"/>
<dbReference type="OrthoDB" id="9058532at2"/>
<keyword evidence="2" id="KW-1185">Reference proteome</keyword>
<dbReference type="SUPFAM" id="SSF89796">
    <property type="entry name" value="CoA-transferase family III (CaiB/BaiF)"/>
    <property type="match status" value="2"/>
</dbReference>
<dbReference type="InterPro" id="IPR050509">
    <property type="entry name" value="CoA-transferase_III"/>
</dbReference>
<dbReference type="RefSeq" id="WP_063498560.1">
    <property type="nucleotide sequence ID" value="NZ_CP014579.1"/>
</dbReference>
<accession>A0A160FRB1</accession>
<dbReference type="Proteomes" id="UP000076852">
    <property type="component" value="Chromosome 2"/>
</dbReference>